<evidence type="ECO:0000313" key="2">
    <source>
        <dbReference type="Proteomes" id="UP000789704"/>
    </source>
</evidence>
<sequence>MQCHEGMFCCNRFREAAGLSCSLGQQMACAQHELIRLAEHAPAGVSRFHRALLETFPVNPDWVVMAAAHAGTLDVFIRDSALHCAALSTKTIRNEFRIRIAGYLSADQLDQFDQLMSAEWSRLRST</sequence>
<protein>
    <submittedName>
        <fullName evidence="1">Uncharacterized protein</fullName>
    </submittedName>
</protein>
<proteinExistence type="predicted"/>
<dbReference type="EMBL" id="CAJQZC010000006">
    <property type="protein sequence ID" value="CAG4906228.1"/>
    <property type="molecule type" value="Genomic_DNA"/>
</dbReference>
<dbReference type="AlphaFoldDB" id="A0A9N8RZ48"/>
<organism evidence="1 2">
    <name type="scientific">Paraburkholderia saeva</name>
    <dbReference type="NCBI Taxonomy" id="2777537"/>
    <lineage>
        <taxon>Bacteria</taxon>
        <taxon>Pseudomonadati</taxon>
        <taxon>Pseudomonadota</taxon>
        <taxon>Betaproteobacteria</taxon>
        <taxon>Burkholderiales</taxon>
        <taxon>Burkholderiaceae</taxon>
        <taxon>Paraburkholderia</taxon>
    </lineage>
</organism>
<dbReference type="Proteomes" id="UP000789704">
    <property type="component" value="Unassembled WGS sequence"/>
</dbReference>
<name>A0A9N8RZ48_9BURK</name>
<comment type="caution">
    <text evidence="1">The sequence shown here is derived from an EMBL/GenBank/DDBJ whole genome shotgun (WGS) entry which is preliminary data.</text>
</comment>
<gene>
    <name evidence="1" type="ORF">LMG31841_03537</name>
</gene>
<reference evidence="1" key="1">
    <citation type="submission" date="2021-04" db="EMBL/GenBank/DDBJ databases">
        <authorList>
            <person name="Vanwijnsberghe S."/>
        </authorList>
    </citation>
    <scope>NUCLEOTIDE SEQUENCE</scope>
    <source>
        <strain evidence="1">LMG 31841</strain>
    </source>
</reference>
<accession>A0A9N8RZ48</accession>
<evidence type="ECO:0000313" key="1">
    <source>
        <dbReference type="EMBL" id="CAG4906228.1"/>
    </source>
</evidence>
<keyword evidence="2" id="KW-1185">Reference proteome</keyword>